<protein>
    <submittedName>
        <fullName evidence="1">Uncharacterized protein</fullName>
    </submittedName>
</protein>
<reference evidence="1 2" key="1">
    <citation type="submission" date="2014-10" db="EMBL/GenBank/DDBJ databases">
        <title>Draft genome of the hookworm Ancylostoma caninum.</title>
        <authorList>
            <person name="Mitreva M."/>
        </authorList>
    </citation>
    <scope>NUCLEOTIDE SEQUENCE [LARGE SCALE GENOMIC DNA]</scope>
    <source>
        <strain evidence="1 2">Baltimore</strain>
    </source>
</reference>
<evidence type="ECO:0000313" key="1">
    <source>
        <dbReference type="EMBL" id="RCN43453.1"/>
    </source>
</evidence>
<evidence type="ECO:0000313" key="2">
    <source>
        <dbReference type="Proteomes" id="UP000252519"/>
    </source>
</evidence>
<keyword evidence="2" id="KW-1185">Reference proteome</keyword>
<comment type="caution">
    <text evidence="1">The sequence shown here is derived from an EMBL/GenBank/DDBJ whole genome shotgun (WGS) entry which is preliminary data.</text>
</comment>
<dbReference type="OrthoDB" id="5864049at2759"/>
<gene>
    <name evidence="1" type="ORF">ANCCAN_10579</name>
</gene>
<proteinExistence type="predicted"/>
<dbReference type="EMBL" id="JOJR01000157">
    <property type="protein sequence ID" value="RCN43453.1"/>
    <property type="molecule type" value="Genomic_DNA"/>
</dbReference>
<organism evidence="1 2">
    <name type="scientific">Ancylostoma caninum</name>
    <name type="common">Dog hookworm</name>
    <dbReference type="NCBI Taxonomy" id="29170"/>
    <lineage>
        <taxon>Eukaryota</taxon>
        <taxon>Metazoa</taxon>
        <taxon>Ecdysozoa</taxon>
        <taxon>Nematoda</taxon>
        <taxon>Chromadorea</taxon>
        <taxon>Rhabditida</taxon>
        <taxon>Rhabditina</taxon>
        <taxon>Rhabditomorpha</taxon>
        <taxon>Strongyloidea</taxon>
        <taxon>Ancylostomatidae</taxon>
        <taxon>Ancylostomatinae</taxon>
        <taxon>Ancylostoma</taxon>
    </lineage>
</organism>
<dbReference type="AlphaFoldDB" id="A0A368GGD7"/>
<sequence>MLSSIRTITVHCQCYNLSSEMPVRSSLLITSPADSQLFPSIAEYYANKNIPSPEWSPLLIVDFSEEDGVWLRVEGPASNRARVITVSIFGRQADGSLHPLQSFSIVYPSTGLKVGLIGAGLHYREDR</sequence>
<accession>A0A368GGD7</accession>
<dbReference type="Proteomes" id="UP000252519">
    <property type="component" value="Unassembled WGS sequence"/>
</dbReference>
<name>A0A368GGD7_ANCCA</name>